<feature type="transmembrane region" description="Helical" evidence="12">
    <location>
        <begin position="43"/>
        <end position="72"/>
    </location>
</feature>
<evidence type="ECO:0000256" key="1">
    <source>
        <dbReference type="ARBA" id="ARBA00001947"/>
    </source>
</evidence>
<evidence type="ECO:0000256" key="7">
    <source>
        <dbReference type="ARBA" id="ARBA00022801"/>
    </source>
</evidence>
<evidence type="ECO:0000256" key="2">
    <source>
        <dbReference type="ARBA" id="ARBA00004141"/>
    </source>
</evidence>
<evidence type="ECO:0000313" key="15">
    <source>
        <dbReference type="Proteomes" id="UP000593802"/>
    </source>
</evidence>
<dbReference type="AlphaFoldDB" id="A0A7I8DEE7"/>
<feature type="transmembrane region" description="Helical" evidence="12">
    <location>
        <begin position="335"/>
        <end position="359"/>
    </location>
</feature>
<dbReference type="InterPro" id="IPR008915">
    <property type="entry name" value="Peptidase_M50"/>
</dbReference>
<evidence type="ECO:0000256" key="12">
    <source>
        <dbReference type="SAM" id="Phobius"/>
    </source>
</evidence>
<feature type="transmembrane region" description="Helical" evidence="12">
    <location>
        <begin position="114"/>
        <end position="135"/>
    </location>
</feature>
<dbReference type="EMBL" id="AP023366">
    <property type="protein sequence ID" value="BCJ88417.1"/>
    <property type="molecule type" value="Genomic_DNA"/>
</dbReference>
<keyword evidence="5 12" id="KW-0812">Transmembrane</keyword>
<keyword evidence="9 12" id="KW-1133">Transmembrane helix</keyword>
<name>A0A7I8DEE7_9BACL</name>
<feature type="transmembrane region" description="Helical" evidence="12">
    <location>
        <begin position="12"/>
        <end position="31"/>
    </location>
</feature>
<dbReference type="Pfam" id="PF02163">
    <property type="entry name" value="Peptidase_M50"/>
    <property type="match status" value="2"/>
</dbReference>
<protein>
    <submittedName>
        <fullName evidence="14">Site-2 protease family protein</fullName>
    </submittedName>
</protein>
<keyword evidence="8" id="KW-0862">Zinc</keyword>
<evidence type="ECO:0000313" key="14">
    <source>
        <dbReference type="EMBL" id="BCJ88417.1"/>
    </source>
</evidence>
<dbReference type="GO" id="GO:0006508">
    <property type="term" value="P:proteolysis"/>
    <property type="evidence" value="ECO:0007669"/>
    <property type="project" value="UniProtKB-KW"/>
</dbReference>
<evidence type="ECO:0000256" key="8">
    <source>
        <dbReference type="ARBA" id="ARBA00022833"/>
    </source>
</evidence>
<feature type="transmembrane region" description="Helical" evidence="12">
    <location>
        <begin position="142"/>
        <end position="163"/>
    </location>
</feature>
<dbReference type="RefSeq" id="WP_200759025.1">
    <property type="nucleotide sequence ID" value="NZ_AP023366.1"/>
</dbReference>
<dbReference type="PANTHER" id="PTHR39188:SF3">
    <property type="entry name" value="STAGE IV SPORULATION PROTEIN FB"/>
    <property type="match status" value="1"/>
</dbReference>
<reference evidence="14 15" key="1">
    <citation type="submission" date="2020-08" db="EMBL/GenBank/DDBJ databases">
        <title>Complete Genome Sequence of Effusibacillus dendaii Strain skT53, Isolated from Farmland soil.</title>
        <authorList>
            <person name="Konishi T."/>
            <person name="Kawasaki H."/>
        </authorList>
    </citation>
    <scope>NUCLEOTIDE SEQUENCE [LARGE SCALE GENOMIC DNA]</scope>
    <source>
        <strain evidence="15">skT53</strain>
    </source>
</reference>
<keyword evidence="10" id="KW-0482">Metalloprotease</keyword>
<accession>A0A7I8DEE7</accession>
<proteinExistence type="inferred from homology"/>
<feature type="domain" description="Peptidase M50" evidence="13">
    <location>
        <begin position="140"/>
        <end position="174"/>
    </location>
</feature>
<evidence type="ECO:0000256" key="10">
    <source>
        <dbReference type="ARBA" id="ARBA00023049"/>
    </source>
</evidence>
<evidence type="ECO:0000256" key="5">
    <source>
        <dbReference type="ARBA" id="ARBA00022692"/>
    </source>
</evidence>
<keyword evidence="11 12" id="KW-0472">Membrane</keyword>
<dbReference type="CDD" id="cd06160">
    <property type="entry name" value="S2P-M50_like_2"/>
    <property type="match status" value="1"/>
</dbReference>
<feature type="domain" description="Peptidase M50" evidence="13">
    <location>
        <begin position="61"/>
        <end position="134"/>
    </location>
</feature>
<keyword evidence="4 14" id="KW-0645">Protease</keyword>
<dbReference type="GO" id="GO:0008237">
    <property type="term" value="F:metallopeptidase activity"/>
    <property type="evidence" value="ECO:0007669"/>
    <property type="project" value="UniProtKB-KW"/>
</dbReference>
<dbReference type="Proteomes" id="UP000593802">
    <property type="component" value="Chromosome"/>
</dbReference>
<evidence type="ECO:0000256" key="3">
    <source>
        <dbReference type="ARBA" id="ARBA00007931"/>
    </source>
</evidence>
<evidence type="ECO:0000256" key="6">
    <source>
        <dbReference type="ARBA" id="ARBA00022723"/>
    </source>
</evidence>
<evidence type="ECO:0000256" key="9">
    <source>
        <dbReference type="ARBA" id="ARBA00022989"/>
    </source>
</evidence>
<dbReference type="KEGG" id="eff:skT53_34020"/>
<comment type="similarity">
    <text evidence="3">Belongs to the peptidase M50B family.</text>
</comment>
<comment type="subcellular location">
    <subcellularLocation>
        <location evidence="2">Membrane</location>
        <topology evidence="2">Multi-pass membrane protein</topology>
    </subcellularLocation>
</comment>
<sequence>MSKRKRGNKWGTIGGIGLLLASFGGKLKFLIPLLKLGKIGGMIWSMMLTIGLYALIYPWTFAIGLVLMLLIHEMGHLIAARQKGLPVSAPAFIPFLGALVTMKKMPSDAKTEAYIAIAGPILGSAGALVALLSGMATGYKPLFAIAQVGFFLNLINLLPIHPLDGGRIVTAISRWLWWVGLIVGLVIILYLKAIVFLFIWALFAWELYSAYFRKKPKLGQAETSSVIKVDRSLFEETGLLPQESHRRELPFVQFCRLEGQQEICAVSYPGVGPIGEFEFPVGLIQKVELAKTTWLETQGVMRLRVQYAPYPEYRSALIREDAYYKVTPVTRIGYGIAYFGLAGLLGWLMRFTAVAVTAAPPVG</sequence>
<organism evidence="14 15">
    <name type="scientific">Effusibacillus dendaii</name>
    <dbReference type="NCBI Taxonomy" id="2743772"/>
    <lineage>
        <taxon>Bacteria</taxon>
        <taxon>Bacillati</taxon>
        <taxon>Bacillota</taxon>
        <taxon>Bacilli</taxon>
        <taxon>Bacillales</taxon>
        <taxon>Alicyclobacillaceae</taxon>
        <taxon>Effusibacillus</taxon>
    </lineage>
</organism>
<comment type="cofactor">
    <cofactor evidence="1">
        <name>Zn(2+)</name>
        <dbReference type="ChEBI" id="CHEBI:29105"/>
    </cofactor>
</comment>
<feature type="transmembrane region" description="Helical" evidence="12">
    <location>
        <begin position="84"/>
        <end position="102"/>
    </location>
</feature>
<evidence type="ECO:0000256" key="11">
    <source>
        <dbReference type="ARBA" id="ARBA00023136"/>
    </source>
</evidence>
<dbReference type="GO" id="GO:0016020">
    <property type="term" value="C:membrane"/>
    <property type="evidence" value="ECO:0007669"/>
    <property type="project" value="UniProtKB-SubCell"/>
</dbReference>
<keyword evidence="6" id="KW-0479">Metal-binding</keyword>
<dbReference type="GO" id="GO:0046872">
    <property type="term" value="F:metal ion binding"/>
    <property type="evidence" value="ECO:0007669"/>
    <property type="project" value="UniProtKB-KW"/>
</dbReference>
<keyword evidence="7" id="KW-0378">Hydrolase</keyword>
<evidence type="ECO:0000259" key="13">
    <source>
        <dbReference type="Pfam" id="PF02163"/>
    </source>
</evidence>
<gene>
    <name evidence="14" type="ORF">skT53_34020</name>
</gene>
<keyword evidence="15" id="KW-1185">Reference proteome</keyword>
<dbReference type="PANTHER" id="PTHR39188">
    <property type="entry name" value="MEMBRANE-ASSOCIATED ZINC METALLOPROTEASE M50B"/>
    <property type="match status" value="1"/>
</dbReference>
<evidence type="ECO:0000256" key="4">
    <source>
        <dbReference type="ARBA" id="ARBA00022670"/>
    </source>
</evidence>
<feature type="transmembrane region" description="Helical" evidence="12">
    <location>
        <begin position="175"/>
        <end position="208"/>
    </location>
</feature>